<dbReference type="AlphaFoldDB" id="A0ABD6EQ27"/>
<name>A0ABD6EQ27_9BILA</name>
<reference evidence="2 3" key="1">
    <citation type="submission" date="2024-08" db="EMBL/GenBank/DDBJ databases">
        <title>Gnathostoma spinigerum genome.</title>
        <authorList>
            <person name="Gonzalez-Bertolin B."/>
            <person name="Monzon S."/>
            <person name="Zaballos A."/>
            <person name="Jimenez P."/>
            <person name="Dekumyoy P."/>
            <person name="Varona S."/>
            <person name="Cuesta I."/>
            <person name="Sumanam S."/>
            <person name="Adisakwattana P."/>
            <person name="Gasser R.B."/>
            <person name="Hernandez-Gonzalez A."/>
            <person name="Young N.D."/>
            <person name="Perteguer M.J."/>
        </authorList>
    </citation>
    <scope>NUCLEOTIDE SEQUENCE [LARGE SCALE GENOMIC DNA]</scope>
    <source>
        <strain evidence="2">AL3</strain>
        <tissue evidence="2">Liver</tissue>
    </source>
</reference>
<keyword evidence="3" id="KW-1185">Reference proteome</keyword>
<dbReference type="EMBL" id="JBGFUD010008439">
    <property type="protein sequence ID" value="MFH4982070.1"/>
    <property type="molecule type" value="Genomic_DNA"/>
</dbReference>
<proteinExistence type="predicted"/>
<feature type="transmembrane region" description="Helical" evidence="1">
    <location>
        <begin position="86"/>
        <end position="111"/>
    </location>
</feature>
<evidence type="ECO:0000313" key="3">
    <source>
        <dbReference type="Proteomes" id="UP001608902"/>
    </source>
</evidence>
<accession>A0ABD6EQ27</accession>
<protein>
    <submittedName>
        <fullName evidence="2">Uncharacterized protein</fullName>
    </submittedName>
</protein>
<sequence length="114" mass="12775">MINENNGTIQRSSSTISSVMDEDLSLNEKLNNTNSTQLVEIMDDVIASSVTDLSNSSEPFHETAETTLGKLRRTRGQREKIHKTPWLWPLVVTSAIVYSVTVIVAVAIYIFKDY</sequence>
<keyword evidence="1" id="KW-0472">Membrane</keyword>
<comment type="caution">
    <text evidence="2">The sequence shown here is derived from an EMBL/GenBank/DDBJ whole genome shotgun (WGS) entry which is preliminary data.</text>
</comment>
<keyword evidence="1" id="KW-0812">Transmembrane</keyword>
<dbReference type="Proteomes" id="UP001608902">
    <property type="component" value="Unassembled WGS sequence"/>
</dbReference>
<gene>
    <name evidence="2" type="ORF">AB6A40_008779</name>
</gene>
<organism evidence="2 3">
    <name type="scientific">Gnathostoma spinigerum</name>
    <dbReference type="NCBI Taxonomy" id="75299"/>
    <lineage>
        <taxon>Eukaryota</taxon>
        <taxon>Metazoa</taxon>
        <taxon>Ecdysozoa</taxon>
        <taxon>Nematoda</taxon>
        <taxon>Chromadorea</taxon>
        <taxon>Rhabditida</taxon>
        <taxon>Spirurina</taxon>
        <taxon>Gnathostomatomorpha</taxon>
        <taxon>Gnathostomatoidea</taxon>
        <taxon>Gnathostomatidae</taxon>
        <taxon>Gnathostoma</taxon>
    </lineage>
</organism>
<evidence type="ECO:0000313" key="2">
    <source>
        <dbReference type="EMBL" id="MFH4982070.1"/>
    </source>
</evidence>
<evidence type="ECO:0000256" key="1">
    <source>
        <dbReference type="SAM" id="Phobius"/>
    </source>
</evidence>
<keyword evidence="1" id="KW-1133">Transmembrane helix</keyword>